<evidence type="ECO:0000313" key="1">
    <source>
        <dbReference type="EMBL" id="GBM38636.1"/>
    </source>
</evidence>
<evidence type="ECO:0000313" key="2">
    <source>
        <dbReference type="Proteomes" id="UP000499080"/>
    </source>
</evidence>
<gene>
    <name evidence="1" type="ORF">AVEN_37438_1</name>
</gene>
<proteinExistence type="predicted"/>
<dbReference type="EMBL" id="BGPR01000874">
    <property type="protein sequence ID" value="GBM38636.1"/>
    <property type="molecule type" value="Genomic_DNA"/>
</dbReference>
<name>A0A4Y2FDS9_ARAVE</name>
<comment type="caution">
    <text evidence="1">The sequence shown here is derived from an EMBL/GenBank/DDBJ whole genome shotgun (WGS) entry which is preliminary data.</text>
</comment>
<accession>A0A4Y2FDS9</accession>
<dbReference type="AlphaFoldDB" id="A0A4Y2FDS9"/>
<keyword evidence="2" id="KW-1185">Reference proteome</keyword>
<reference evidence="1 2" key="1">
    <citation type="journal article" date="2019" name="Sci. Rep.">
        <title>Orb-weaving spider Araneus ventricosus genome elucidates the spidroin gene catalogue.</title>
        <authorList>
            <person name="Kono N."/>
            <person name="Nakamura H."/>
            <person name="Ohtoshi R."/>
            <person name="Moran D.A.P."/>
            <person name="Shinohara A."/>
            <person name="Yoshida Y."/>
            <person name="Fujiwara M."/>
            <person name="Mori M."/>
            <person name="Tomita M."/>
            <person name="Arakawa K."/>
        </authorList>
    </citation>
    <scope>NUCLEOTIDE SEQUENCE [LARGE SCALE GENOMIC DNA]</scope>
</reference>
<protein>
    <submittedName>
        <fullName evidence="1">Uncharacterized protein</fullName>
    </submittedName>
</protein>
<organism evidence="1 2">
    <name type="scientific">Araneus ventricosus</name>
    <name type="common">Orbweaver spider</name>
    <name type="synonym">Epeira ventricosa</name>
    <dbReference type="NCBI Taxonomy" id="182803"/>
    <lineage>
        <taxon>Eukaryota</taxon>
        <taxon>Metazoa</taxon>
        <taxon>Ecdysozoa</taxon>
        <taxon>Arthropoda</taxon>
        <taxon>Chelicerata</taxon>
        <taxon>Arachnida</taxon>
        <taxon>Araneae</taxon>
        <taxon>Araneomorphae</taxon>
        <taxon>Entelegynae</taxon>
        <taxon>Araneoidea</taxon>
        <taxon>Araneidae</taxon>
        <taxon>Araneus</taxon>
    </lineage>
</organism>
<sequence length="118" mass="13706">MLQVRPSRFLGSRSQNKDFTFRGHRELEKKRITSFSRAHTIIHDSSRKFTHQVKSILYETITILSEQSRRSYCAWLGKSLRSARVNGCTDTIWPLPLPLMCLLFTAIRREIADPLTSP</sequence>
<dbReference type="Proteomes" id="UP000499080">
    <property type="component" value="Unassembled WGS sequence"/>
</dbReference>